<name>A0ABC8TLY5_9AQUA</name>
<feature type="coiled-coil region" evidence="2">
    <location>
        <begin position="313"/>
        <end position="340"/>
    </location>
</feature>
<evidence type="ECO:0000313" key="4">
    <source>
        <dbReference type="Proteomes" id="UP001642360"/>
    </source>
</evidence>
<dbReference type="PANTHER" id="PTHR48432:SF1">
    <property type="entry name" value="S5 DRBM DOMAIN-CONTAINING PROTEIN"/>
    <property type="match status" value="1"/>
</dbReference>
<protein>
    <submittedName>
        <fullName evidence="3">Uncharacterized protein</fullName>
    </submittedName>
</protein>
<accession>A0ABC8TLY5</accession>
<comment type="caution">
    <text evidence="3">The sequence shown here is derived from an EMBL/GenBank/DDBJ whole genome shotgun (WGS) entry which is preliminary data.</text>
</comment>
<keyword evidence="2" id="KW-0175">Coiled coil</keyword>
<dbReference type="AlphaFoldDB" id="A0ABC8TLY5"/>
<sequence>MGLDTTDIDAEDEEDYMGVGLIIEKLEKEKLKDPDVNLNLYEEAIDSDTNDDDERFTPDAIKKRSDKFKKKFKWHEELLKSFTNAETLDDAFKWMNKIDKIEQKHFRLRPEVIRLVEWKETYDPNNPTNYGVIQHEQLGPSVDLLEHARFDKEKQIIQGVGLDEDDEEEFNDMKEKDDILLEKLNAMDKEEEKTSLPESQKLSRSQPWDHNIAAKVAEFIATFEKVLACNIISCKRGPGEFRSKERLMIEQALLQEERQALIEMRAEIGSWQKAGREAHEANLRNAAIVHPGQAHENLTQTQITRPIQKVNPNRTIQELLADVERENQKVREERKRAGLDTVDIDVEDYEDYMGVGSIIEKLEKEKLKDTGANLNFYEEPTDSDTDDGNERFTLDAIKKRSDKFEKKFKRQEELPKNFTNAGNIL</sequence>
<dbReference type="PANTHER" id="PTHR48432">
    <property type="entry name" value="S5 DRBM DOMAIN-CONTAINING PROTEIN"/>
    <property type="match status" value="1"/>
</dbReference>
<reference evidence="3 4" key="1">
    <citation type="submission" date="2024-02" db="EMBL/GenBank/DDBJ databases">
        <authorList>
            <person name="Vignale AGUSTIN F."/>
            <person name="Sosa J E."/>
            <person name="Modenutti C."/>
        </authorList>
    </citation>
    <scope>NUCLEOTIDE SEQUENCE [LARGE SCALE GENOMIC DNA]</scope>
</reference>
<dbReference type="EMBL" id="CAUOFW020005503">
    <property type="protein sequence ID" value="CAK9170494.1"/>
    <property type="molecule type" value="Genomic_DNA"/>
</dbReference>
<keyword evidence="1" id="KW-0694">RNA-binding</keyword>
<gene>
    <name evidence="3" type="ORF">ILEXP_LOCUS39989</name>
</gene>
<evidence type="ECO:0000256" key="2">
    <source>
        <dbReference type="SAM" id="Coils"/>
    </source>
</evidence>
<organism evidence="3 4">
    <name type="scientific">Ilex paraguariensis</name>
    <name type="common">yerba mate</name>
    <dbReference type="NCBI Taxonomy" id="185542"/>
    <lineage>
        <taxon>Eukaryota</taxon>
        <taxon>Viridiplantae</taxon>
        <taxon>Streptophyta</taxon>
        <taxon>Embryophyta</taxon>
        <taxon>Tracheophyta</taxon>
        <taxon>Spermatophyta</taxon>
        <taxon>Magnoliopsida</taxon>
        <taxon>eudicotyledons</taxon>
        <taxon>Gunneridae</taxon>
        <taxon>Pentapetalae</taxon>
        <taxon>asterids</taxon>
        <taxon>campanulids</taxon>
        <taxon>Aquifoliales</taxon>
        <taxon>Aquifoliaceae</taxon>
        <taxon>Ilex</taxon>
    </lineage>
</organism>
<proteinExistence type="predicted"/>
<dbReference type="Proteomes" id="UP001642360">
    <property type="component" value="Unassembled WGS sequence"/>
</dbReference>
<evidence type="ECO:0000313" key="3">
    <source>
        <dbReference type="EMBL" id="CAK9170494.1"/>
    </source>
</evidence>
<evidence type="ECO:0000256" key="1">
    <source>
        <dbReference type="ARBA" id="ARBA00022884"/>
    </source>
</evidence>
<keyword evidence="4" id="KW-1185">Reference proteome</keyword>
<dbReference type="GO" id="GO:0003723">
    <property type="term" value="F:RNA binding"/>
    <property type="evidence" value="ECO:0007669"/>
    <property type="project" value="UniProtKB-KW"/>
</dbReference>
<dbReference type="InterPro" id="IPR000851">
    <property type="entry name" value="Ribosomal_uS5"/>
</dbReference>